<dbReference type="HOGENOM" id="CLU_3134875_0_0_9"/>
<organism evidence="1 2">
    <name type="scientific">Desulfitobacterium hafniense DP7</name>
    <dbReference type="NCBI Taxonomy" id="537010"/>
    <lineage>
        <taxon>Bacteria</taxon>
        <taxon>Bacillati</taxon>
        <taxon>Bacillota</taxon>
        <taxon>Clostridia</taxon>
        <taxon>Eubacteriales</taxon>
        <taxon>Desulfitobacteriaceae</taxon>
        <taxon>Desulfitobacterium</taxon>
    </lineage>
</organism>
<evidence type="ECO:0000313" key="1">
    <source>
        <dbReference type="EMBL" id="EHL05911.1"/>
    </source>
</evidence>
<dbReference type="EMBL" id="AFZX01000091">
    <property type="protein sequence ID" value="EHL05911.1"/>
    <property type="molecule type" value="Genomic_DNA"/>
</dbReference>
<accession>G9XR54</accession>
<name>G9XR54_DESHA</name>
<dbReference type="Proteomes" id="UP000004416">
    <property type="component" value="Unassembled WGS sequence"/>
</dbReference>
<proteinExistence type="predicted"/>
<evidence type="ECO:0000313" key="2">
    <source>
        <dbReference type="Proteomes" id="UP000004416"/>
    </source>
</evidence>
<reference evidence="1 2" key="1">
    <citation type="submission" date="2011-08" db="EMBL/GenBank/DDBJ databases">
        <authorList>
            <person name="Weinstock G."/>
            <person name="Sodergren E."/>
            <person name="Clifton S."/>
            <person name="Fulton L."/>
            <person name="Fulton B."/>
            <person name="Courtney L."/>
            <person name="Fronick C."/>
            <person name="Harrison M."/>
            <person name="Strong C."/>
            <person name="Farmer C."/>
            <person name="Delahaunty K."/>
            <person name="Markovic C."/>
            <person name="Hall O."/>
            <person name="Minx P."/>
            <person name="Tomlinson C."/>
            <person name="Mitreva M."/>
            <person name="Hou S."/>
            <person name="Chen J."/>
            <person name="Wollam A."/>
            <person name="Pepin K.H."/>
            <person name="Johnson M."/>
            <person name="Bhonagiri V."/>
            <person name="Zhang X."/>
            <person name="Suruliraj S."/>
            <person name="Warren W."/>
            <person name="Chinwalla A."/>
            <person name="Mardis E.R."/>
            <person name="Wilson R.K."/>
        </authorList>
    </citation>
    <scope>NUCLEOTIDE SEQUENCE [LARGE SCALE GENOMIC DNA]</scope>
    <source>
        <strain evidence="1 2">DP7</strain>
    </source>
</reference>
<protein>
    <submittedName>
        <fullName evidence="1">Uncharacterized protein</fullName>
    </submittedName>
</protein>
<dbReference type="AlphaFoldDB" id="G9XR54"/>
<gene>
    <name evidence="1" type="ORF">HMPREF0322_03452</name>
</gene>
<sequence length="49" mass="5657">MKLNLQLTGGRKNGEFSLFYRKNRETFNEGPYLQQIFSPCSGSIYPLIV</sequence>
<comment type="caution">
    <text evidence="1">The sequence shown here is derived from an EMBL/GenBank/DDBJ whole genome shotgun (WGS) entry which is preliminary data.</text>
</comment>